<dbReference type="Gene3D" id="3.30.450.20">
    <property type="entry name" value="PAS domain"/>
    <property type="match status" value="1"/>
</dbReference>
<evidence type="ECO:0000259" key="3">
    <source>
        <dbReference type="PROSITE" id="PS50112"/>
    </source>
</evidence>
<dbReference type="PANTHER" id="PTHR45526">
    <property type="entry name" value="TRANSCRIPTIONAL REGULATORY PROTEIN DPIA"/>
    <property type="match status" value="1"/>
</dbReference>
<evidence type="ECO:0000313" key="4">
    <source>
        <dbReference type="EMBL" id="GGC55434.1"/>
    </source>
</evidence>
<name>A0A2T4DRV3_9BACT</name>
<dbReference type="Pfam" id="PF00072">
    <property type="entry name" value="Response_reg"/>
    <property type="match status" value="1"/>
</dbReference>
<reference evidence="5 6" key="2">
    <citation type="submission" date="2018-03" db="EMBL/GenBank/DDBJ databases">
        <title>Cross-interface Injection: A General Nanoliter Liquid Handling Method Applied to Single Cells Genome Amplification Automated Nanoliter Liquid Handling Applied to Single Cell Multiple Displacement Amplification.</title>
        <authorList>
            <person name="Yun J."/>
            <person name="Xu P."/>
            <person name="Xu J."/>
            <person name="Dai X."/>
            <person name="Wang Y."/>
            <person name="Zheng X."/>
            <person name="Cao C."/>
            <person name="Yi Q."/>
            <person name="Zhu Y."/>
            <person name="Wang L."/>
            <person name="Dong Z."/>
            <person name="Huang Y."/>
            <person name="Huang L."/>
            <person name="Du W."/>
        </authorList>
    </citation>
    <scope>NUCLEOTIDE SEQUENCE [LARGE SCALE GENOMIC DNA]</scope>
    <source>
        <strain evidence="5 6">Z-D1-2</strain>
    </source>
</reference>
<dbReference type="InterPro" id="IPR001789">
    <property type="entry name" value="Sig_transdc_resp-reg_receiver"/>
</dbReference>
<gene>
    <name evidence="5" type="ORF">C9994_06760</name>
    <name evidence="4" type="ORF">GCM10011506_46360</name>
</gene>
<proteinExistence type="predicted"/>
<evidence type="ECO:0000313" key="5">
    <source>
        <dbReference type="EMBL" id="PTB96555.1"/>
    </source>
</evidence>
<dbReference type="InterPro" id="IPR035965">
    <property type="entry name" value="PAS-like_dom_sf"/>
</dbReference>
<protein>
    <submittedName>
        <fullName evidence="5">Histidine kinase</fullName>
    </submittedName>
</protein>
<comment type="caution">
    <text evidence="5">The sequence shown here is derived from an EMBL/GenBank/DDBJ whole genome shotgun (WGS) entry which is preliminary data.</text>
</comment>
<dbReference type="Proteomes" id="UP000636010">
    <property type="component" value="Unassembled WGS sequence"/>
</dbReference>
<dbReference type="Gene3D" id="3.40.50.2300">
    <property type="match status" value="1"/>
</dbReference>
<keyword evidence="5" id="KW-0418">Kinase</keyword>
<dbReference type="PROSITE" id="PS50112">
    <property type="entry name" value="PAS"/>
    <property type="match status" value="1"/>
</dbReference>
<dbReference type="SUPFAM" id="SSF47384">
    <property type="entry name" value="Homodimeric domain of signal transducing histidine kinase"/>
    <property type="match status" value="1"/>
</dbReference>
<feature type="modified residue" description="4-aspartylphosphate" evidence="1">
    <location>
        <position position="60"/>
    </location>
</feature>
<dbReference type="AlphaFoldDB" id="A0A2T4DRV3"/>
<evidence type="ECO:0000259" key="2">
    <source>
        <dbReference type="PROSITE" id="PS50110"/>
    </source>
</evidence>
<dbReference type="EMBL" id="BMEC01000023">
    <property type="protein sequence ID" value="GGC55434.1"/>
    <property type="molecule type" value="Genomic_DNA"/>
</dbReference>
<reference evidence="4" key="4">
    <citation type="submission" date="2024-05" db="EMBL/GenBank/DDBJ databases">
        <authorList>
            <person name="Sun Q."/>
            <person name="Zhou Y."/>
        </authorList>
    </citation>
    <scope>NUCLEOTIDE SEQUENCE</scope>
    <source>
        <strain evidence="4">CGMCC 1.10832</strain>
    </source>
</reference>
<sequence>MNSIPNPLKILIIEDNKGDQLLVGDYLEQEFPHAAQKFCETCESALLLLQQDIFHLILLDLTLPDKEGEQLLREVSSHTKQVPIIILTGYSDIEFSVKSLTMGVYDYLLKDTLTPSGLYKSIAYTFERQKIGLQLQKSYERYQELFQLNPQPIFVVDLKTRNILDVNKAAIEKYGCTREEFLSMNMGEIQKDFDDKMVDHFLENSTFECEEFFEHQCKDKPAIMVDLQGNLVDFKGKKAILLLANDITERAKYISKIEDQNKKLSDIAWQQSHMVRAPLTRLMGLIDVFEMQNRKEPFILPEELQFLLDKILNSAHEIDKVIKDIVGRTYGDDD</sequence>
<dbReference type="NCBIfam" id="TIGR00229">
    <property type="entry name" value="sensory_box"/>
    <property type="match status" value="1"/>
</dbReference>
<dbReference type="SMART" id="SM00091">
    <property type="entry name" value="PAS"/>
    <property type="match status" value="1"/>
</dbReference>
<keyword evidence="5" id="KW-0808">Transferase</keyword>
<dbReference type="InterPro" id="IPR051271">
    <property type="entry name" value="2C-system_Tx_regulators"/>
</dbReference>
<reference evidence="7" key="3">
    <citation type="journal article" date="2019" name="Int. J. Syst. Evol. Microbiol.">
        <title>The Global Catalogue of Microorganisms (GCM) 10K type strain sequencing project: providing services to taxonomists for standard genome sequencing and annotation.</title>
        <authorList>
            <consortium name="The Broad Institute Genomics Platform"/>
            <consortium name="The Broad Institute Genome Sequencing Center for Infectious Disease"/>
            <person name="Wu L."/>
            <person name="Ma J."/>
        </authorList>
    </citation>
    <scope>NUCLEOTIDE SEQUENCE [LARGE SCALE GENOMIC DNA]</scope>
    <source>
        <strain evidence="7">CGMCC 1.10832</strain>
    </source>
</reference>
<dbReference type="SMART" id="SM00448">
    <property type="entry name" value="REC"/>
    <property type="match status" value="1"/>
</dbReference>
<keyword evidence="7" id="KW-1185">Reference proteome</keyword>
<keyword evidence="1" id="KW-0597">Phosphoprotein</keyword>
<dbReference type="SUPFAM" id="SSF55785">
    <property type="entry name" value="PYP-like sensor domain (PAS domain)"/>
    <property type="match status" value="1"/>
</dbReference>
<reference evidence="4" key="1">
    <citation type="journal article" date="2014" name="Int. J. Syst. Evol. Microbiol.">
        <title>Complete genome of a new Firmicutes species belonging to the dominant human colonic microbiota ('Ruminococcus bicirculans') reveals two chromosomes and a selective capacity to utilize plant glucans.</title>
        <authorList>
            <consortium name="NISC Comparative Sequencing Program"/>
            <person name="Wegmann U."/>
            <person name="Louis P."/>
            <person name="Goesmann A."/>
            <person name="Henrissat B."/>
            <person name="Duncan S.H."/>
            <person name="Flint H.J."/>
        </authorList>
    </citation>
    <scope>NUCLEOTIDE SEQUENCE</scope>
    <source>
        <strain evidence="4">CGMCC 1.10832</strain>
    </source>
</reference>
<organism evidence="5 6">
    <name type="scientific">Marivirga lumbricoides</name>
    <dbReference type="NCBI Taxonomy" id="1046115"/>
    <lineage>
        <taxon>Bacteria</taxon>
        <taxon>Pseudomonadati</taxon>
        <taxon>Bacteroidota</taxon>
        <taxon>Cytophagia</taxon>
        <taxon>Cytophagales</taxon>
        <taxon>Marivirgaceae</taxon>
        <taxon>Marivirga</taxon>
    </lineage>
</organism>
<dbReference type="RefSeq" id="WP_188467742.1">
    <property type="nucleotide sequence ID" value="NZ_BAABHU010000023.1"/>
</dbReference>
<dbReference type="Pfam" id="PF13426">
    <property type="entry name" value="PAS_9"/>
    <property type="match status" value="1"/>
</dbReference>
<feature type="domain" description="PAS" evidence="3">
    <location>
        <begin position="138"/>
        <end position="186"/>
    </location>
</feature>
<dbReference type="GO" id="GO:0000156">
    <property type="term" value="F:phosphorelay response regulator activity"/>
    <property type="evidence" value="ECO:0007669"/>
    <property type="project" value="TreeGrafter"/>
</dbReference>
<dbReference type="SUPFAM" id="SSF52172">
    <property type="entry name" value="CheY-like"/>
    <property type="match status" value="1"/>
</dbReference>
<dbReference type="CDD" id="cd00156">
    <property type="entry name" value="REC"/>
    <property type="match status" value="1"/>
</dbReference>
<dbReference type="EMBL" id="PYVU01000045">
    <property type="protein sequence ID" value="PTB96555.1"/>
    <property type="molecule type" value="Genomic_DNA"/>
</dbReference>
<evidence type="ECO:0000313" key="6">
    <source>
        <dbReference type="Proteomes" id="UP000240608"/>
    </source>
</evidence>
<dbReference type="GO" id="GO:0000155">
    <property type="term" value="F:phosphorelay sensor kinase activity"/>
    <property type="evidence" value="ECO:0007669"/>
    <property type="project" value="InterPro"/>
</dbReference>
<dbReference type="PANTHER" id="PTHR45526:SF1">
    <property type="entry name" value="TRANSCRIPTIONAL REGULATORY PROTEIN DCUR-RELATED"/>
    <property type="match status" value="1"/>
</dbReference>
<evidence type="ECO:0000313" key="7">
    <source>
        <dbReference type="Proteomes" id="UP000636010"/>
    </source>
</evidence>
<dbReference type="Proteomes" id="UP000240608">
    <property type="component" value="Unassembled WGS sequence"/>
</dbReference>
<accession>A0A2T4DRV3</accession>
<dbReference type="InterPro" id="IPR036097">
    <property type="entry name" value="HisK_dim/P_sf"/>
</dbReference>
<dbReference type="PROSITE" id="PS50110">
    <property type="entry name" value="RESPONSE_REGULATORY"/>
    <property type="match status" value="1"/>
</dbReference>
<feature type="domain" description="Response regulatory" evidence="2">
    <location>
        <begin position="9"/>
        <end position="125"/>
    </location>
</feature>
<dbReference type="InterPro" id="IPR000014">
    <property type="entry name" value="PAS"/>
</dbReference>
<evidence type="ECO:0000256" key="1">
    <source>
        <dbReference type="PROSITE-ProRule" id="PRU00169"/>
    </source>
</evidence>
<dbReference type="InterPro" id="IPR011006">
    <property type="entry name" value="CheY-like_superfamily"/>
</dbReference>